<dbReference type="eggNOG" id="ENOG502T53P">
    <property type="taxonomic scope" value="Eukaryota"/>
</dbReference>
<dbReference type="Gene3D" id="3.40.140.10">
    <property type="entry name" value="Cytidine Deaminase, domain 2"/>
    <property type="match status" value="1"/>
</dbReference>
<dbReference type="OMA" id="CHPCPKC"/>
<accession>B8BXN9</accession>
<evidence type="ECO:0000313" key="2">
    <source>
        <dbReference type="EMBL" id="EED93739.1"/>
    </source>
</evidence>
<evidence type="ECO:0000259" key="1">
    <source>
        <dbReference type="Pfam" id="PF00383"/>
    </source>
</evidence>
<feature type="domain" description="CMP/dCMP-type deaminase" evidence="1">
    <location>
        <begin position="246"/>
        <end position="366"/>
    </location>
</feature>
<dbReference type="InterPro" id="IPR016193">
    <property type="entry name" value="Cytidine_deaminase-like"/>
</dbReference>
<dbReference type="GeneID" id="7444759"/>
<dbReference type="KEGG" id="tps:THAPSDRAFT_3398"/>
<proteinExistence type="predicted"/>
<dbReference type="RefSeq" id="XP_002288303.1">
    <property type="nucleotide sequence ID" value="XM_002288267.1"/>
</dbReference>
<dbReference type="InParanoid" id="B8BXN9"/>
<dbReference type="SUPFAM" id="SSF53927">
    <property type="entry name" value="Cytidine deaminase-like"/>
    <property type="match status" value="1"/>
</dbReference>
<sequence>MHLDGLIHVASLTNEELFPVVTGTIRRGCSSKKKGQTPSGDTSSGKEWKGVAAQIAVAAVEGAAGYSPEEWVERYNEKSSKFDASTSVSFGEALTSLNAQKCYKKRLLNAVHAISSIPTQNYSSHISVRQIAGLLRNSTFLAKNSEETMSIQAQLISCLVKLMPQLGMTTPNDIFLAVQLPLLQKLCWNAFVEGGIKFTTAEAEGEFRSILSTIVDRTDNVRGEQLGHKRKRTPPNATTTHNTTISHLLEAAHLAREGVVRAKHGAVIYIPTEDGGTQVIGRGYNHDFVLHRSKEAKKNKIVLHSEIHAVVDAIDTYGEDECFNNLFPKATVMIVELVSDYAYDTCHPCPKCNPMLRAVGIRKVIHTTPDGVNAKLNLGAGNIEFLRLEVVSIPLKAACEERELKCKRLQEAGIEY</sequence>
<dbReference type="InterPro" id="IPR002125">
    <property type="entry name" value="CMP_dCMP_dom"/>
</dbReference>
<keyword evidence="3" id="KW-1185">Reference proteome</keyword>
<protein>
    <recommendedName>
        <fullName evidence="1">CMP/dCMP-type deaminase domain-containing protein</fullName>
    </recommendedName>
</protein>
<reference evidence="2 3" key="2">
    <citation type="journal article" date="2008" name="Nature">
        <title>The Phaeodactylum genome reveals the evolutionary history of diatom genomes.</title>
        <authorList>
            <person name="Bowler C."/>
            <person name="Allen A.E."/>
            <person name="Badger J.H."/>
            <person name="Grimwood J."/>
            <person name="Jabbari K."/>
            <person name="Kuo A."/>
            <person name="Maheswari U."/>
            <person name="Martens C."/>
            <person name="Maumus F."/>
            <person name="Otillar R.P."/>
            <person name="Rayko E."/>
            <person name="Salamov A."/>
            <person name="Vandepoele K."/>
            <person name="Beszteri B."/>
            <person name="Gruber A."/>
            <person name="Heijde M."/>
            <person name="Katinka M."/>
            <person name="Mock T."/>
            <person name="Valentin K."/>
            <person name="Verret F."/>
            <person name="Berges J.A."/>
            <person name="Brownlee C."/>
            <person name="Cadoret J.P."/>
            <person name="Chiovitti A."/>
            <person name="Choi C.J."/>
            <person name="Coesel S."/>
            <person name="De Martino A."/>
            <person name="Detter J.C."/>
            <person name="Durkin C."/>
            <person name="Falciatore A."/>
            <person name="Fournet J."/>
            <person name="Haruta M."/>
            <person name="Huysman M.J."/>
            <person name="Jenkins B.D."/>
            <person name="Jiroutova K."/>
            <person name="Jorgensen R.E."/>
            <person name="Joubert Y."/>
            <person name="Kaplan A."/>
            <person name="Kroger N."/>
            <person name="Kroth P.G."/>
            <person name="La Roche J."/>
            <person name="Lindquist E."/>
            <person name="Lommer M."/>
            <person name="Martin-Jezequel V."/>
            <person name="Lopez P.J."/>
            <person name="Lucas S."/>
            <person name="Mangogna M."/>
            <person name="McGinnis K."/>
            <person name="Medlin L.K."/>
            <person name="Montsant A."/>
            <person name="Oudot-Le Secq M.P."/>
            <person name="Napoli C."/>
            <person name="Obornik M."/>
            <person name="Parker M.S."/>
            <person name="Petit J.L."/>
            <person name="Porcel B.M."/>
            <person name="Poulsen N."/>
            <person name="Robison M."/>
            <person name="Rychlewski L."/>
            <person name="Rynearson T.A."/>
            <person name="Schmutz J."/>
            <person name="Shapiro H."/>
            <person name="Siaut M."/>
            <person name="Stanley M."/>
            <person name="Sussman M.R."/>
            <person name="Taylor A.R."/>
            <person name="Vardi A."/>
            <person name="von Dassow P."/>
            <person name="Vyverman W."/>
            <person name="Willis A."/>
            <person name="Wyrwicz L.S."/>
            <person name="Rokhsar D.S."/>
            <person name="Weissenbach J."/>
            <person name="Armbrust E.V."/>
            <person name="Green B.R."/>
            <person name="Van de Peer Y."/>
            <person name="Grigoriev I.V."/>
        </authorList>
    </citation>
    <scope>NUCLEOTIDE SEQUENCE [LARGE SCALE GENOMIC DNA]</scope>
    <source>
        <strain evidence="2 3">CCMP1335</strain>
    </source>
</reference>
<evidence type="ECO:0000313" key="3">
    <source>
        <dbReference type="Proteomes" id="UP000001449"/>
    </source>
</evidence>
<dbReference type="Pfam" id="PF00383">
    <property type="entry name" value="dCMP_cyt_deam_1"/>
    <property type="match status" value="1"/>
</dbReference>
<organism evidence="2 3">
    <name type="scientific">Thalassiosira pseudonana</name>
    <name type="common">Marine diatom</name>
    <name type="synonym">Cyclotella nana</name>
    <dbReference type="NCBI Taxonomy" id="35128"/>
    <lineage>
        <taxon>Eukaryota</taxon>
        <taxon>Sar</taxon>
        <taxon>Stramenopiles</taxon>
        <taxon>Ochrophyta</taxon>
        <taxon>Bacillariophyta</taxon>
        <taxon>Coscinodiscophyceae</taxon>
        <taxon>Thalassiosirophycidae</taxon>
        <taxon>Thalassiosirales</taxon>
        <taxon>Thalassiosiraceae</taxon>
        <taxon>Thalassiosira</taxon>
    </lineage>
</organism>
<dbReference type="GO" id="GO:0052717">
    <property type="term" value="F:tRNA-specific adenosine-34 deaminase activity"/>
    <property type="evidence" value="ECO:0000318"/>
    <property type="project" value="GO_Central"/>
</dbReference>
<dbReference type="HOGENOM" id="CLU_661389_0_0_1"/>
<name>B8BXN9_THAPS</name>
<dbReference type="GO" id="GO:0002100">
    <property type="term" value="P:tRNA wobble adenosine to inosine editing"/>
    <property type="evidence" value="ECO:0000318"/>
    <property type="project" value="GO_Central"/>
</dbReference>
<gene>
    <name evidence="2" type="ORF">THAPSDRAFT_3398</name>
</gene>
<dbReference type="Proteomes" id="UP000001449">
    <property type="component" value="Chromosome 3"/>
</dbReference>
<dbReference type="AlphaFoldDB" id="B8BXN9"/>
<reference evidence="2 3" key="1">
    <citation type="journal article" date="2004" name="Science">
        <title>The genome of the diatom Thalassiosira pseudonana: ecology, evolution, and metabolism.</title>
        <authorList>
            <person name="Armbrust E.V."/>
            <person name="Berges J.A."/>
            <person name="Bowler C."/>
            <person name="Green B.R."/>
            <person name="Martinez D."/>
            <person name="Putnam N.H."/>
            <person name="Zhou S."/>
            <person name="Allen A.E."/>
            <person name="Apt K.E."/>
            <person name="Bechner M."/>
            <person name="Brzezinski M.A."/>
            <person name="Chaal B.K."/>
            <person name="Chiovitti A."/>
            <person name="Davis A.K."/>
            <person name="Demarest M.S."/>
            <person name="Detter J.C."/>
            <person name="Glavina T."/>
            <person name="Goodstein D."/>
            <person name="Hadi M.Z."/>
            <person name="Hellsten U."/>
            <person name="Hildebrand M."/>
            <person name="Jenkins B.D."/>
            <person name="Jurka J."/>
            <person name="Kapitonov V.V."/>
            <person name="Kroger N."/>
            <person name="Lau W.W."/>
            <person name="Lane T.W."/>
            <person name="Larimer F.W."/>
            <person name="Lippmeier J.C."/>
            <person name="Lucas S."/>
            <person name="Medina M."/>
            <person name="Montsant A."/>
            <person name="Obornik M."/>
            <person name="Parker M.S."/>
            <person name="Palenik B."/>
            <person name="Pazour G.J."/>
            <person name="Richardson P.M."/>
            <person name="Rynearson T.A."/>
            <person name="Saito M.A."/>
            <person name="Schwartz D.C."/>
            <person name="Thamatrakoln K."/>
            <person name="Valentin K."/>
            <person name="Vardi A."/>
            <person name="Wilkerson F.P."/>
            <person name="Rokhsar D.S."/>
        </authorList>
    </citation>
    <scope>NUCLEOTIDE SEQUENCE [LARGE SCALE GENOMIC DNA]</scope>
    <source>
        <strain evidence="2 3">CCMP1335</strain>
    </source>
</reference>
<dbReference type="EMBL" id="CM000640">
    <property type="protein sequence ID" value="EED93739.1"/>
    <property type="molecule type" value="Genomic_DNA"/>
</dbReference>
<dbReference type="PaxDb" id="35128-Thaps3398"/>